<dbReference type="InterPro" id="IPR029068">
    <property type="entry name" value="Glyas_Bleomycin-R_OHBP_Dase"/>
</dbReference>
<proteinExistence type="predicted"/>
<evidence type="ECO:0000259" key="1">
    <source>
        <dbReference type="Pfam" id="PF00903"/>
    </source>
</evidence>
<dbReference type="PANTHER" id="PTHR21366:SF22">
    <property type="entry name" value="VOC DOMAIN-CONTAINING PROTEIN"/>
    <property type="match status" value="1"/>
</dbReference>
<accession>A0A2V2NA93</accession>
<feature type="domain" description="Glyoxalase/fosfomycin resistance/dioxygenase" evidence="1">
    <location>
        <begin position="8"/>
        <end position="51"/>
    </location>
</feature>
<dbReference type="GeneID" id="97549953"/>
<organism evidence="2 3">
    <name type="scientific">Methanospirillum lacunae</name>
    <dbReference type="NCBI Taxonomy" id="668570"/>
    <lineage>
        <taxon>Archaea</taxon>
        <taxon>Methanobacteriati</taxon>
        <taxon>Methanobacteriota</taxon>
        <taxon>Stenosarchaea group</taxon>
        <taxon>Methanomicrobia</taxon>
        <taxon>Methanomicrobiales</taxon>
        <taxon>Methanospirillaceae</taxon>
        <taxon>Methanospirillum</taxon>
    </lineage>
</organism>
<dbReference type="Proteomes" id="UP000245657">
    <property type="component" value="Unassembled WGS sequence"/>
</dbReference>
<protein>
    <recommendedName>
        <fullName evidence="1">Glyoxalase/fosfomycin resistance/dioxygenase domain-containing protein</fullName>
    </recommendedName>
</protein>
<dbReference type="CDD" id="cd06587">
    <property type="entry name" value="VOC"/>
    <property type="match status" value="1"/>
</dbReference>
<dbReference type="SUPFAM" id="SSF54593">
    <property type="entry name" value="Glyoxalase/Bleomycin resistance protein/Dihydroxybiphenyl dioxygenase"/>
    <property type="match status" value="2"/>
</dbReference>
<dbReference type="InterPro" id="IPR050383">
    <property type="entry name" value="GlyoxalaseI/FosfomycinResist"/>
</dbReference>
<comment type="caution">
    <text evidence="2">The sequence shown here is derived from an EMBL/GenBank/DDBJ whole genome shotgun (WGS) entry which is preliminary data.</text>
</comment>
<evidence type="ECO:0000313" key="3">
    <source>
        <dbReference type="Proteomes" id="UP000245657"/>
    </source>
</evidence>
<dbReference type="Gene3D" id="3.10.180.10">
    <property type="entry name" value="2,3-Dihydroxybiphenyl 1,2-Dioxygenase, domain 1"/>
    <property type="match status" value="2"/>
</dbReference>
<evidence type="ECO:0000313" key="2">
    <source>
        <dbReference type="EMBL" id="PWR73227.1"/>
    </source>
</evidence>
<dbReference type="Pfam" id="PF00903">
    <property type="entry name" value="Glyoxalase"/>
    <property type="match status" value="2"/>
</dbReference>
<reference evidence="2 3" key="1">
    <citation type="submission" date="2018-05" db="EMBL/GenBank/DDBJ databases">
        <title>Draft genome of Methanospirillum lacunae Ki8-1.</title>
        <authorList>
            <person name="Dueholm M.S."/>
            <person name="Nielsen P.H."/>
            <person name="Bakmann L.F."/>
            <person name="Otzen D.E."/>
        </authorList>
    </citation>
    <scope>NUCLEOTIDE SEQUENCE [LARGE SCALE GENOMIC DNA]</scope>
    <source>
        <strain evidence="2 3">Ki8-1</strain>
    </source>
</reference>
<dbReference type="RefSeq" id="WP_109967881.1">
    <property type="nucleotide sequence ID" value="NZ_CP176093.1"/>
</dbReference>
<feature type="domain" description="Glyoxalase/fosfomycin resistance/dioxygenase" evidence="1">
    <location>
        <begin position="185"/>
        <end position="304"/>
    </location>
</feature>
<gene>
    <name evidence="2" type="ORF">DK846_05220</name>
</gene>
<sequence length="306" mass="33890">MGDEQIVLTHIALYVTNLQRSMDFYKKILRMNVSEPISLKDQSAGLKYGHSLVTKGPVLVRNIINRANPSAYQQMFTDICHCSTADGTVNLILVQQTHPEKGYIRSVTGNTLYGFSCYLSSDIDTDDLAWDMAIADLSFQHGDTGTDGLDYSLNSNNHSLFVKDPDERMIELITSTDRKGEFITGLGHAVIYVNNIQASRRFYQEKCGLVDITPHSLVQNEWKKKYAWMGTAEGSPVIILYQVVKPDGTPIIAGGYGLDHMGLSAIYKGEGAISEPGCVTIHPPNSKEVSGNYLQDPDGYLIEIMK</sequence>
<dbReference type="AlphaFoldDB" id="A0A2V2NA93"/>
<dbReference type="EMBL" id="QGMY01000003">
    <property type="protein sequence ID" value="PWR73227.1"/>
    <property type="molecule type" value="Genomic_DNA"/>
</dbReference>
<dbReference type="PANTHER" id="PTHR21366">
    <property type="entry name" value="GLYOXALASE FAMILY PROTEIN"/>
    <property type="match status" value="1"/>
</dbReference>
<name>A0A2V2NA93_9EURY</name>
<dbReference type="InterPro" id="IPR004360">
    <property type="entry name" value="Glyas_Fos-R_dOase_dom"/>
</dbReference>
<keyword evidence="3" id="KW-1185">Reference proteome</keyword>